<keyword evidence="9" id="KW-1185">Reference proteome</keyword>
<dbReference type="Proteomes" id="UP000265848">
    <property type="component" value="Unassembled WGS sequence"/>
</dbReference>
<dbReference type="AlphaFoldDB" id="A0A399IX27"/>
<evidence type="ECO:0000259" key="7">
    <source>
        <dbReference type="Pfam" id="PF05175"/>
    </source>
</evidence>
<dbReference type="GO" id="GO:0008757">
    <property type="term" value="F:S-adenosylmethionine-dependent methyltransferase activity"/>
    <property type="evidence" value="ECO:0007669"/>
    <property type="project" value="InterPro"/>
</dbReference>
<keyword evidence="3 8" id="KW-0489">Methyltransferase</keyword>
<evidence type="ECO:0000256" key="4">
    <source>
        <dbReference type="ARBA" id="ARBA00022679"/>
    </source>
</evidence>
<dbReference type="InterPro" id="IPR046977">
    <property type="entry name" value="RsmC/RlmG"/>
</dbReference>
<dbReference type="InterPro" id="IPR029063">
    <property type="entry name" value="SAM-dependent_MTases_sf"/>
</dbReference>
<gene>
    <name evidence="8" type="ORF">DL237_16330</name>
</gene>
<dbReference type="SUPFAM" id="SSF53335">
    <property type="entry name" value="S-adenosyl-L-methionine-dependent methyltransferases"/>
    <property type="match status" value="1"/>
</dbReference>
<dbReference type="OrthoDB" id="9816072at2"/>
<keyword evidence="1" id="KW-0963">Cytoplasm</keyword>
<proteinExistence type="predicted"/>
<dbReference type="InterPro" id="IPR002052">
    <property type="entry name" value="DNA_methylase_N6_adenine_CS"/>
</dbReference>
<evidence type="ECO:0000313" key="9">
    <source>
        <dbReference type="Proteomes" id="UP000265848"/>
    </source>
</evidence>
<dbReference type="Pfam" id="PF05175">
    <property type="entry name" value="MTS"/>
    <property type="match status" value="1"/>
</dbReference>
<dbReference type="GO" id="GO:0008170">
    <property type="term" value="F:N-methyltransferase activity"/>
    <property type="evidence" value="ECO:0007669"/>
    <property type="project" value="UniProtKB-ARBA"/>
</dbReference>
<evidence type="ECO:0000313" key="8">
    <source>
        <dbReference type="EMBL" id="RII37695.1"/>
    </source>
</evidence>
<dbReference type="PROSITE" id="PS00092">
    <property type="entry name" value="N6_MTASE"/>
    <property type="match status" value="1"/>
</dbReference>
<dbReference type="CDD" id="cd02440">
    <property type="entry name" value="AdoMet_MTases"/>
    <property type="match status" value="1"/>
</dbReference>
<keyword evidence="4 8" id="KW-0808">Transferase</keyword>
<feature type="region of interest" description="Disordered" evidence="6">
    <location>
        <begin position="322"/>
        <end position="363"/>
    </location>
</feature>
<keyword evidence="5" id="KW-0949">S-adenosyl-L-methionine</keyword>
<feature type="domain" description="Methyltransferase small" evidence="7">
    <location>
        <begin position="159"/>
        <end position="320"/>
    </location>
</feature>
<comment type="caution">
    <text evidence="8">The sequence shown here is derived from an EMBL/GenBank/DDBJ whole genome shotgun (WGS) entry which is preliminary data.</text>
</comment>
<organism evidence="8 9">
    <name type="scientific">Pseudooceanicola sediminis</name>
    <dbReference type="NCBI Taxonomy" id="2211117"/>
    <lineage>
        <taxon>Bacteria</taxon>
        <taxon>Pseudomonadati</taxon>
        <taxon>Pseudomonadota</taxon>
        <taxon>Alphaproteobacteria</taxon>
        <taxon>Rhodobacterales</taxon>
        <taxon>Paracoccaceae</taxon>
        <taxon>Pseudooceanicola</taxon>
    </lineage>
</organism>
<dbReference type="Gene3D" id="3.40.50.150">
    <property type="entry name" value="Vaccinia Virus protein VP39"/>
    <property type="match status" value="2"/>
</dbReference>
<protein>
    <submittedName>
        <fullName evidence="8">Class I SAM-dependent methyltransferase</fullName>
    </submittedName>
</protein>
<evidence type="ECO:0000256" key="1">
    <source>
        <dbReference type="ARBA" id="ARBA00022490"/>
    </source>
</evidence>
<sequence length="363" mass="38518">MTGARLTLALEAGGLVLPEGRIAILSPRAGADLSALPKDRCHVITGFRPDHAAFAAAGYGCAVAPEGRYDAVLVCLPRAKAAARALIATARGLTDGVVIVDGQKEDGIESILKESRARVPVEGPVNKAHGKMFWMSARDMAGDVFADWQGGTETVAGGFVTAPGVFSADGIDPGSRFLADTLPPLRGRVADLGAGWGYLSARLLENDAITTLDLIEADHAALECARANISDPRASFHWEDAREWRRDSPYDAVVMNPPFHTGRTADPELGRAFIRAAARLLSTRGTLYLVANRHLGYETVLDEIFGKVSALGGDRSFKVLSAERPTRQGAAQGVRSGAGHKDKETASEHAGRAPRAGRNGKHR</sequence>
<dbReference type="GO" id="GO:0006364">
    <property type="term" value="P:rRNA processing"/>
    <property type="evidence" value="ECO:0007669"/>
    <property type="project" value="UniProtKB-KW"/>
</dbReference>
<evidence type="ECO:0000256" key="3">
    <source>
        <dbReference type="ARBA" id="ARBA00022603"/>
    </source>
</evidence>
<dbReference type="PANTHER" id="PTHR47816:SF4">
    <property type="entry name" value="RIBOSOMAL RNA SMALL SUBUNIT METHYLTRANSFERASE C"/>
    <property type="match status" value="1"/>
</dbReference>
<accession>A0A399IX27</accession>
<dbReference type="GO" id="GO:0003676">
    <property type="term" value="F:nucleic acid binding"/>
    <property type="evidence" value="ECO:0007669"/>
    <property type="project" value="InterPro"/>
</dbReference>
<reference evidence="8 9" key="1">
    <citation type="submission" date="2018-08" db="EMBL/GenBank/DDBJ databases">
        <title>Pseudooceanicola sediminis CY03 in the family Rhodobacteracea.</title>
        <authorList>
            <person name="Zhang Y.-J."/>
        </authorList>
    </citation>
    <scope>NUCLEOTIDE SEQUENCE [LARGE SCALE GENOMIC DNA]</scope>
    <source>
        <strain evidence="8 9">CY03</strain>
    </source>
</reference>
<feature type="compositionally biased region" description="Basic and acidic residues" evidence="6">
    <location>
        <begin position="339"/>
        <end position="351"/>
    </location>
</feature>
<dbReference type="GO" id="GO:0032259">
    <property type="term" value="P:methylation"/>
    <property type="evidence" value="ECO:0007669"/>
    <property type="project" value="UniProtKB-KW"/>
</dbReference>
<evidence type="ECO:0000256" key="6">
    <source>
        <dbReference type="SAM" id="MobiDB-lite"/>
    </source>
</evidence>
<keyword evidence="2" id="KW-0698">rRNA processing</keyword>
<evidence type="ECO:0000256" key="2">
    <source>
        <dbReference type="ARBA" id="ARBA00022552"/>
    </source>
</evidence>
<dbReference type="PANTHER" id="PTHR47816">
    <property type="entry name" value="RIBOSOMAL RNA SMALL SUBUNIT METHYLTRANSFERASE C"/>
    <property type="match status" value="1"/>
</dbReference>
<evidence type="ECO:0000256" key="5">
    <source>
        <dbReference type="ARBA" id="ARBA00022691"/>
    </source>
</evidence>
<dbReference type="InterPro" id="IPR007848">
    <property type="entry name" value="Small_mtfrase_dom"/>
</dbReference>
<dbReference type="RefSeq" id="WP_119400156.1">
    <property type="nucleotide sequence ID" value="NZ_QWJJ01000015.1"/>
</dbReference>
<dbReference type="EMBL" id="QWJJ01000015">
    <property type="protein sequence ID" value="RII37695.1"/>
    <property type="molecule type" value="Genomic_DNA"/>
</dbReference>
<name>A0A399IX27_9RHOB</name>